<keyword evidence="1" id="KW-0808">Transferase</keyword>
<name>A0A2I0XF52_9ASPA</name>
<dbReference type="InterPro" id="IPR043128">
    <property type="entry name" value="Rev_trsase/Diguanyl_cyclase"/>
</dbReference>
<keyword evidence="1" id="KW-0695">RNA-directed DNA polymerase</keyword>
<reference evidence="1 2" key="2">
    <citation type="journal article" date="2017" name="Nature">
        <title>The Apostasia genome and the evolution of orchids.</title>
        <authorList>
            <person name="Zhang G.Q."/>
            <person name="Liu K.W."/>
            <person name="Li Z."/>
            <person name="Lohaus R."/>
            <person name="Hsiao Y.Y."/>
            <person name="Niu S.C."/>
            <person name="Wang J.Y."/>
            <person name="Lin Y.C."/>
            <person name="Xu Q."/>
            <person name="Chen L.J."/>
            <person name="Yoshida K."/>
            <person name="Fujiwara S."/>
            <person name="Wang Z.W."/>
            <person name="Zhang Y.Q."/>
            <person name="Mitsuda N."/>
            <person name="Wang M."/>
            <person name="Liu G.H."/>
            <person name="Pecoraro L."/>
            <person name="Huang H.X."/>
            <person name="Xiao X.J."/>
            <person name="Lin M."/>
            <person name="Wu X.Y."/>
            <person name="Wu W.L."/>
            <person name="Chen Y.Y."/>
            <person name="Chang S.B."/>
            <person name="Sakamoto S."/>
            <person name="Ohme-Takagi M."/>
            <person name="Yagi M."/>
            <person name="Zeng S.J."/>
            <person name="Shen C.Y."/>
            <person name="Yeh C.M."/>
            <person name="Luo Y.B."/>
            <person name="Tsai W.C."/>
            <person name="Van de Peer Y."/>
            <person name="Liu Z.J."/>
        </authorList>
    </citation>
    <scope>NUCLEOTIDE SEQUENCE [LARGE SCALE GENOMIC DNA]</scope>
    <source>
        <tissue evidence="1">The whole plant</tissue>
    </source>
</reference>
<dbReference type="AlphaFoldDB" id="A0A2I0XF52"/>
<gene>
    <name evidence="1" type="ORF">MA16_Dca019988</name>
</gene>
<dbReference type="STRING" id="906689.A0A2I0XF52"/>
<protein>
    <submittedName>
        <fullName evidence="1">RNA-directed DNA polymerase</fullName>
    </submittedName>
</protein>
<dbReference type="SUPFAM" id="SSF56672">
    <property type="entry name" value="DNA/RNA polymerases"/>
    <property type="match status" value="1"/>
</dbReference>
<dbReference type="EMBL" id="KZ501942">
    <property type="protein sequence ID" value="PKU86542.1"/>
    <property type="molecule type" value="Genomic_DNA"/>
</dbReference>
<reference evidence="1 2" key="1">
    <citation type="journal article" date="2016" name="Sci. Rep.">
        <title>The Dendrobium catenatum Lindl. genome sequence provides insights into polysaccharide synthase, floral development and adaptive evolution.</title>
        <authorList>
            <person name="Zhang G.Q."/>
            <person name="Xu Q."/>
            <person name="Bian C."/>
            <person name="Tsai W.C."/>
            <person name="Yeh C.M."/>
            <person name="Liu K.W."/>
            <person name="Yoshida K."/>
            <person name="Zhang L.S."/>
            <person name="Chang S.B."/>
            <person name="Chen F."/>
            <person name="Shi Y."/>
            <person name="Su Y.Y."/>
            <person name="Zhang Y.Q."/>
            <person name="Chen L.J."/>
            <person name="Yin Y."/>
            <person name="Lin M."/>
            <person name="Huang H."/>
            <person name="Deng H."/>
            <person name="Wang Z.W."/>
            <person name="Zhu S.L."/>
            <person name="Zhao X."/>
            <person name="Deng C."/>
            <person name="Niu S.C."/>
            <person name="Huang J."/>
            <person name="Wang M."/>
            <person name="Liu G.H."/>
            <person name="Yang H.J."/>
            <person name="Xiao X.J."/>
            <person name="Hsiao Y.Y."/>
            <person name="Wu W.L."/>
            <person name="Chen Y.Y."/>
            <person name="Mitsuda N."/>
            <person name="Ohme-Takagi M."/>
            <person name="Luo Y.B."/>
            <person name="Van de Peer Y."/>
            <person name="Liu Z.J."/>
        </authorList>
    </citation>
    <scope>NUCLEOTIDE SEQUENCE [LARGE SCALE GENOMIC DNA]</scope>
    <source>
        <tissue evidence="1">The whole plant</tissue>
    </source>
</reference>
<dbReference type="PANTHER" id="PTHR24559">
    <property type="entry name" value="TRANSPOSON TY3-I GAG-POL POLYPROTEIN"/>
    <property type="match status" value="1"/>
</dbReference>
<keyword evidence="1" id="KW-0548">Nucleotidyltransferase</keyword>
<dbReference type="PANTHER" id="PTHR24559:SF450">
    <property type="entry name" value="RNA-DIRECTED DNA POLYMERASE HOMOLOG"/>
    <property type="match status" value="1"/>
</dbReference>
<dbReference type="Gene3D" id="3.10.10.10">
    <property type="entry name" value="HIV Type 1 Reverse Transcriptase, subunit A, domain 1"/>
    <property type="match status" value="1"/>
</dbReference>
<dbReference type="Proteomes" id="UP000233837">
    <property type="component" value="Unassembled WGS sequence"/>
</dbReference>
<evidence type="ECO:0000313" key="1">
    <source>
        <dbReference type="EMBL" id="PKU86542.1"/>
    </source>
</evidence>
<proteinExistence type="predicted"/>
<keyword evidence="2" id="KW-1185">Reference proteome</keyword>
<organism evidence="1 2">
    <name type="scientific">Dendrobium catenatum</name>
    <dbReference type="NCBI Taxonomy" id="906689"/>
    <lineage>
        <taxon>Eukaryota</taxon>
        <taxon>Viridiplantae</taxon>
        <taxon>Streptophyta</taxon>
        <taxon>Embryophyta</taxon>
        <taxon>Tracheophyta</taxon>
        <taxon>Spermatophyta</taxon>
        <taxon>Magnoliopsida</taxon>
        <taxon>Liliopsida</taxon>
        <taxon>Asparagales</taxon>
        <taxon>Orchidaceae</taxon>
        <taxon>Epidendroideae</taxon>
        <taxon>Malaxideae</taxon>
        <taxon>Dendrobiinae</taxon>
        <taxon>Dendrobium</taxon>
    </lineage>
</organism>
<accession>A0A2I0XF52</accession>
<dbReference type="GO" id="GO:0003964">
    <property type="term" value="F:RNA-directed DNA polymerase activity"/>
    <property type="evidence" value="ECO:0007669"/>
    <property type="project" value="UniProtKB-KW"/>
</dbReference>
<dbReference type="Gene3D" id="3.30.70.270">
    <property type="match status" value="1"/>
</dbReference>
<dbReference type="InterPro" id="IPR043502">
    <property type="entry name" value="DNA/RNA_pol_sf"/>
</dbReference>
<dbReference type="InterPro" id="IPR053134">
    <property type="entry name" value="RNA-dir_DNA_polymerase"/>
</dbReference>
<sequence>MLEVRIIRPSMNPFFNPVLLVKKKDRSWRFYVDYQALNKETIHEKFPIPEIYKLLDELCGAVIFTKIDLKYG</sequence>
<evidence type="ECO:0000313" key="2">
    <source>
        <dbReference type="Proteomes" id="UP000233837"/>
    </source>
</evidence>